<proteinExistence type="predicted"/>
<dbReference type="InterPro" id="IPR049368">
    <property type="entry name" value="FkbO_Hyg5-like_N"/>
</dbReference>
<dbReference type="Proteomes" id="UP000027215">
    <property type="component" value="Chromosome"/>
</dbReference>
<organism evidence="2 3">
    <name type="scientific">Xylella fastidiosa subsp. sandyi Ann-1</name>
    <dbReference type="NCBI Taxonomy" id="155920"/>
    <lineage>
        <taxon>Bacteria</taxon>
        <taxon>Pseudomonadati</taxon>
        <taxon>Pseudomonadota</taxon>
        <taxon>Gammaproteobacteria</taxon>
        <taxon>Lysobacterales</taxon>
        <taxon>Lysobacteraceae</taxon>
        <taxon>Xylella</taxon>
    </lineage>
</organism>
<dbReference type="AlphaFoldDB" id="A0A060H229"/>
<feature type="domain" description="Chorismatase FkbO/Hyg5-like N-terminal" evidence="1">
    <location>
        <begin position="60"/>
        <end position="181"/>
    </location>
</feature>
<sequence length="326" mass="36044">MNPTLTTTLHIDYLPRATLPMLLADHCVLAVFGFGADAPHATDPRYVRVPLEPYGNTSLEVWRSNTPTQVGCKDGIAWASNDQLQFGTIALEENTQPIDICSEQLYTRLTHFVAGSSTPHLLRIWNYVDGITIGTGDNKRYRKFNIGRARGISGLKTAQLPAATAIGYSNGHRILHVYWLASAHPGTPLENPRQISAYCYPKTYGPQPPSFARAMLPPRNSAMPLLLSGTAAIVGHQSMHPGDPLAQLEEIFANFNVLLRQAHAQHPKIPTHFDLKTRLKVYVREQMDLPHIATALQERLGAIPHLLLHGTICRNDLLVEIDGYTG</sequence>
<dbReference type="Pfam" id="PF21168">
    <property type="entry name" value="FkbO_Hyg5-like_N"/>
    <property type="match status" value="1"/>
</dbReference>
<dbReference type="KEGG" id="xfs:D934_13290"/>
<dbReference type="Gene3D" id="3.30.1330.40">
    <property type="entry name" value="RutC-like"/>
    <property type="match status" value="1"/>
</dbReference>
<dbReference type="PATRIC" id="fig|155920.8.peg.3147"/>
<dbReference type="RefSeq" id="WP_020851227.1">
    <property type="nucleotide sequence ID" value="NZ_CP006696.1"/>
</dbReference>
<accession>A0A060H229</accession>
<dbReference type="SUPFAM" id="SSF55298">
    <property type="entry name" value="YjgF-like"/>
    <property type="match status" value="1"/>
</dbReference>
<evidence type="ECO:0000313" key="3">
    <source>
        <dbReference type="Proteomes" id="UP000027215"/>
    </source>
</evidence>
<gene>
    <name evidence="2" type="ORF">D934_13290</name>
</gene>
<dbReference type="HOGENOM" id="CLU_060951_0_0_6"/>
<evidence type="ECO:0000259" key="1">
    <source>
        <dbReference type="Pfam" id="PF21168"/>
    </source>
</evidence>
<dbReference type="EMBL" id="CP006696">
    <property type="protein sequence ID" value="AIC10824.1"/>
    <property type="molecule type" value="Genomic_DNA"/>
</dbReference>
<reference evidence="2 3" key="1">
    <citation type="submission" date="2013-08" db="EMBL/GenBank/DDBJ databases">
        <authorList>
            <person name="Stouthamer R."/>
            <person name="Nunney L."/>
        </authorList>
    </citation>
    <scope>NUCLEOTIDE SEQUENCE [LARGE SCALE GENOMIC DNA]</scope>
    <source>
        <strain evidence="3">ann-1</strain>
    </source>
</reference>
<name>A0A060H229_XYLFS</name>
<evidence type="ECO:0000313" key="2">
    <source>
        <dbReference type="EMBL" id="AIC10824.1"/>
    </source>
</evidence>
<dbReference type="InterPro" id="IPR035959">
    <property type="entry name" value="RutC-like_sf"/>
</dbReference>
<protein>
    <submittedName>
        <fullName evidence="2">Pteridine-dependent deoxygenase</fullName>
    </submittedName>
</protein>